<organism evidence="1 2">
    <name type="scientific">Sphingomonas agrestis</name>
    <dbReference type="NCBI Taxonomy" id="3080540"/>
    <lineage>
        <taxon>Bacteria</taxon>
        <taxon>Pseudomonadati</taxon>
        <taxon>Pseudomonadota</taxon>
        <taxon>Alphaproteobacteria</taxon>
        <taxon>Sphingomonadales</taxon>
        <taxon>Sphingomonadaceae</taxon>
        <taxon>Sphingomonas</taxon>
    </lineage>
</organism>
<evidence type="ECO:0008006" key="3">
    <source>
        <dbReference type="Google" id="ProtNLM"/>
    </source>
</evidence>
<accession>A0ABU3Y3N3</accession>
<dbReference type="EMBL" id="JAWJEJ010000001">
    <property type="protein sequence ID" value="MDV3455697.1"/>
    <property type="molecule type" value="Genomic_DNA"/>
</dbReference>
<sequence>MIGILPVGAAHAQEKGAKPPEQGLRIEPSIVAVYDSNVYRVDSDVADPVADVIVTPAVEVRFDRDIGVRAISLRALAGYDRFVSETGRSKPRFELEGSGKFLIAGQCAVRPLASYRQQRADYGDINSASENLQKFSTLGVSADCERPAGLYPVASWRRDTTRNGDGFEYADQTSNLYRAGIGYARPSLGKLTAYYERVTSDRPELGVENRSDAYGLSFARSVSPITSIDADFRWMHVTSTAPAVSDYDGPGWTVRLSTMAIPRVKLTAATERSIVNDSLIATGFAIRTAHRLSAEVALSELTTIGVFGELVRRDFRQDASIRPFAYTHDRTNQFGLTASRKITERFALDFSLSRLDRATNSDVSNFRATRVALGATMRF</sequence>
<reference evidence="1 2" key="1">
    <citation type="submission" date="2023-10" db="EMBL/GenBank/DDBJ databases">
        <title>Sphingomonas sp. HF-S4 16S ribosomal RNA gene Genome sequencing and assembly.</title>
        <authorList>
            <person name="Lee H."/>
        </authorList>
    </citation>
    <scope>NUCLEOTIDE SEQUENCE [LARGE SCALE GENOMIC DNA]</scope>
    <source>
        <strain evidence="1 2">HF-S4</strain>
    </source>
</reference>
<dbReference type="RefSeq" id="WP_317224911.1">
    <property type="nucleotide sequence ID" value="NZ_JAWJEJ010000001.1"/>
</dbReference>
<protein>
    <recommendedName>
        <fullName evidence="3">Gellan polysaccharide biosynthesis protein GelF</fullName>
    </recommendedName>
</protein>
<gene>
    <name evidence="1" type="ORF">RZN05_01775</name>
</gene>
<dbReference type="Proteomes" id="UP001273531">
    <property type="component" value="Unassembled WGS sequence"/>
</dbReference>
<evidence type="ECO:0000313" key="2">
    <source>
        <dbReference type="Proteomes" id="UP001273531"/>
    </source>
</evidence>
<keyword evidence="2" id="KW-1185">Reference proteome</keyword>
<proteinExistence type="predicted"/>
<name>A0ABU3Y3N3_9SPHN</name>
<comment type="caution">
    <text evidence="1">The sequence shown here is derived from an EMBL/GenBank/DDBJ whole genome shotgun (WGS) entry which is preliminary data.</text>
</comment>
<evidence type="ECO:0000313" key="1">
    <source>
        <dbReference type="EMBL" id="MDV3455697.1"/>
    </source>
</evidence>